<evidence type="ECO:0000256" key="1">
    <source>
        <dbReference type="ARBA" id="ARBA00012513"/>
    </source>
</evidence>
<keyword evidence="4" id="KW-0547">Nucleotide-binding</keyword>
<dbReference type="Gene3D" id="1.10.10.10">
    <property type="entry name" value="Winged helix-like DNA-binding domain superfamily/Winged helix DNA-binding domain"/>
    <property type="match status" value="1"/>
</dbReference>
<name>A0A2R5GC22_9STRA</name>
<dbReference type="Gene3D" id="3.40.50.300">
    <property type="entry name" value="P-loop containing nucleotide triphosphate hydrolases"/>
    <property type="match status" value="1"/>
</dbReference>
<feature type="non-terminal residue" evidence="12">
    <location>
        <position position="1"/>
    </location>
</feature>
<evidence type="ECO:0000256" key="8">
    <source>
        <dbReference type="ARBA" id="ARBA00048679"/>
    </source>
</evidence>
<sequence length="1270" mass="140536">GRCKLMVVGQGAAGKTSVVRSLLGMPPVAEHLSTVGVELKRTDAESWKEIENLDSGFERQACRVAALRMAAQERAASKKRQSLPKRISRKASDLVFGRRRSSAAQPFVAEVQVELVPEAEVARRFDIAEIENMAGKTQSGEKIYFTIWDYAGQEVFYALHHIFLTREGGIFMLVFDMLELLTKQEQALEYLSFWLNSVRLHAPKAPVLLVGTHYDQASNRGSLQTVEKTLRDTLEALRGVKLVKNQAQRLSFFPIDNMSSAADRAVELRRAVEKSASKLESVSQKISLRWLKVIDDLMKLEYDHVPFATVQELADQYHAGDQTDELLKFFHELGMLVHLRATDTLHDKVVLNPQWLLDKLARVIADEIHVQEIYFDERLADLELEDDFVLLRRKGIATRTLLDFLWDGEEVGYLEEFMRDTMLSSNWKFPERSLPRHRRNETLYLVSSLLKNSRDSGIQRDIASLSNGLTCVLDFSEFYLPDGVFARLLSLCAERSGKSSTRVGAPRLAGQQAIIRFGLSEFALEETGNQIRLIMVPGTENPASTLKTLISMFRGARDAVFKDLPWQLHLQSPQNPLVRVEYDTLVESRDANAVAVASVGLGNARVADFKPFFTDGSLTEDEHDTGHVELASVRQLGAGLEYHQLSPLVRLVTSDVVAAASGKVAGFVYEVDAASGRDVVFHLDVSGSENLELREGTGRMKKTSIAGGSPRTEVGKVMVTDKDKPWSLQCRYTWTEKETTSKEVASGIVLETTDMWTKGRSMTAIEYTLRSSLHKRVVFTMDFSGSENLDLATGGLKLRTVVEPTSTATVGYLQVINPMLQWKLKCKYQWSEELPDRPVVGRPERRELSPGIVLITTRTETGGADAFRYQLACSKNAVIDFRLDCSDSTNVALKDNESSAKLRTVVQPWDRVDVGTIIVTNPAKPWSLKCKFSWTERPPKPPTFAASSPGTNAASSSGGADDASGAAVDAITEHISSLDVSEDDNPQINVFHVERSSSGALDGDDAQRTLGSATMDPRVSSAVPLPAKLEPIPPPGVAHRQTSVSSVQSEGTTAPPIHVSVPMAPPKPENDSGVADKDESSADCKEIASNIFLTTLRIPGEPMRIRYKLEVRKPAKVTFRGDFSGSTNLALKDEDSPLKREVVVEPFKATTVAELRLIDWSPSTNWSLRCNYTFEEHDVMLETRARPSISGASDAGSAAGGTEDELSQFLAGLGLSEYLAAFRAEQVDMELLEEMAADEPSLRDTLRELGIAKLGPREKIVTAMRKRRVQ</sequence>
<evidence type="ECO:0000256" key="5">
    <source>
        <dbReference type="ARBA" id="ARBA00022777"/>
    </source>
</evidence>
<dbReference type="SUPFAM" id="SSF47769">
    <property type="entry name" value="SAM/Pointed domain"/>
    <property type="match status" value="1"/>
</dbReference>
<feature type="compositionally biased region" description="Low complexity" evidence="9">
    <location>
        <begin position="945"/>
        <end position="966"/>
    </location>
</feature>
<evidence type="ECO:0000259" key="10">
    <source>
        <dbReference type="PROSITE" id="PS50105"/>
    </source>
</evidence>
<dbReference type="EMBL" id="BEYU01000043">
    <property type="protein sequence ID" value="GBG28540.1"/>
    <property type="molecule type" value="Genomic_DNA"/>
</dbReference>
<protein>
    <recommendedName>
        <fullName evidence="1">non-specific serine/threonine protein kinase</fullName>
        <ecNumber evidence="1">2.7.11.1</ecNumber>
    </recommendedName>
</protein>
<dbReference type="PROSITE" id="PS51424">
    <property type="entry name" value="ROC"/>
    <property type="match status" value="1"/>
</dbReference>
<dbReference type="GO" id="GO:0016301">
    <property type="term" value="F:kinase activity"/>
    <property type="evidence" value="ECO:0007669"/>
    <property type="project" value="UniProtKB-KW"/>
</dbReference>
<dbReference type="SMART" id="SM00454">
    <property type="entry name" value="SAM"/>
    <property type="match status" value="1"/>
</dbReference>
<evidence type="ECO:0000256" key="2">
    <source>
        <dbReference type="ARBA" id="ARBA00022679"/>
    </source>
</evidence>
<dbReference type="InterPro" id="IPR013761">
    <property type="entry name" value="SAM/pointed_sf"/>
</dbReference>
<accession>A0A2R5GC22</accession>
<gene>
    <name evidence="12" type="ORF">FCC1311_047632</name>
</gene>
<proteinExistence type="predicted"/>
<dbReference type="GO" id="GO:0005524">
    <property type="term" value="F:ATP binding"/>
    <property type="evidence" value="ECO:0007669"/>
    <property type="project" value="UniProtKB-KW"/>
</dbReference>
<dbReference type="CDD" id="cd09487">
    <property type="entry name" value="SAM_superfamily"/>
    <property type="match status" value="1"/>
</dbReference>
<dbReference type="InParanoid" id="A0A2R5GC22"/>
<evidence type="ECO:0000256" key="9">
    <source>
        <dbReference type="SAM" id="MobiDB-lite"/>
    </source>
</evidence>
<feature type="region of interest" description="Disordered" evidence="9">
    <location>
        <begin position="996"/>
        <end position="1018"/>
    </location>
</feature>
<feature type="compositionally biased region" description="Basic and acidic residues" evidence="9">
    <location>
        <begin position="1068"/>
        <end position="1080"/>
    </location>
</feature>
<evidence type="ECO:0000313" key="12">
    <source>
        <dbReference type="EMBL" id="GBG28540.1"/>
    </source>
</evidence>
<dbReference type="AlphaFoldDB" id="A0A2R5GC22"/>
<keyword evidence="5" id="KW-0418">Kinase</keyword>
<organism evidence="12 13">
    <name type="scientific">Hondaea fermentalgiana</name>
    <dbReference type="NCBI Taxonomy" id="2315210"/>
    <lineage>
        <taxon>Eukaryota</taxon>
        <taxon>Sar</taxon>
        <taxon>Stramenopiles</taxon>
        <taxon>Bigyra</taxon>
        <taxon>Labyrinthulomycetes</taxon>
        <taxon>Thraustochytrida</taxon>
        <taxon>Thraustochytriidae</taxon>
        <taxon>Hondaea</taxon>
    </lineage>
</organism>
<dbReference type="Proteomes" id="UP000241890">
    <property type="component" value="Unassembled WGS sequence"/>
</dbReference>
<comment type="catalytic activity">
    <reaction evidence="8">
        <text>L-seryl-[protein] + ATP = O-phospho-L-seryl-[protein] + ADP + H(+)</text>
        <dbReference type="Rhea" id="RHEA:17989"/>
        <dbReference type="Rhea" id="RHEA-COMP:9863"/>
        <dbReference type="Rhea" id="RHEA-COMP:11604"/>
        <dbReference type="ChEBI" id="CHEBI:15378"/>
        <dbReference type="ChEBI" id="CHEBI:29999"/>
        <dbReference type="ChEBI" id="CHEBI:30616"/>
        <dbReference type="ChEBI" id="CHEBI:83421"/>
        <dbReference type="ChEBI" id="CHEBI:456216"/>
        <dbReference type="EC" id="2.7.11.1"/>
    </reaction>
</comment>
<keyword evidence="3" id="KW-0677">Repeat</keyword>
<dbReference type="InterPro" id="IPR032171">
    <property type="entry name" value="COR-A"/>
</dbReference>
<evidence type="ECO:0000256" key="3">
    <source>
        <dbReference type="ARBA" id="ARBA00022737"/>
    </source>
</evidence>
<dbReference type="Gene3D" id="3.30.70.1390">
    <property type="entry name" value="ROC domain from the Parkinson's disease-associated leucine-rich repeat kinase 2"/>
    <property type="match status" value="2"/>
</dbReference>
<dbReference type="InterPro" id="IPR036388">
    <property type="entry name" value="WH-like_DNA-bd_sf"/>
</dbReference>
<dbReference type="PANTHER" id="PTHR47679">
    <property type="entry name" value="PROTEIN TORNADO 1"/>
    <property type="match status" value="1"/>
</dbReference>
<dbReference type="PROSITE" id="PS50105">
    <property type="entry name" value="SAM_DOMAIN"/>
    <property type="match status" value="1"/>
</dbReference>
<comment type="caution">
    <text evidence="12">The sequence shown here is derived from an EMBL/GenBank/DDBJ whole genome shotgun (WGS) entry which is preliminary data.</text>
</comment>
<keyword evidence="2" id="KW-0808">Transferase</keyword>
<keyword evidence="13" id="KW-1185">Reference proteome</keyword>
<dbReference type="PANTHER" id="PTHR47679:SF2">
    <property type="entry name" value="C-TERMINAL OF ROC (COR) DOMAIN-CONTAINING PROTEIN"/>
    <property type="match status" value="1"/>
</dbReference>
<dbReference type="OrthoDB" id="5962960at2759"/>
<reference evidence="12 13" key="1">
    <citation type="submission" date="2017-12" db="EMBL/GenBank/DDBJ databases">
        <title>Sequencing, de novo assembly and annotation of complete genome of a new Thraustochytrid species, strain FCC1311.</title>
        <authorList>
            <person name="Sedici K."/>
            <person name="Godart F."/>
            <person name="Aiese Cigliano R."/>
            <person name="Sanseverino W."/>
            <person name="Barakat M."/>
            <person name="Ortet P."/>
            <person name="Marechal E."/>
            <person name="Cagnac O."/>
            <person name="Amato A."/>
        </authorList>
    </citation>
    <scope>NUCLEOTIDE SEQUENCE [LARGE SCALE GENOMIC DNA]</scope>
</reference>
<dbReference type="Pfam" id="PF08477">
    <property type="entry name" value="Roc"/>
    <property type="match status" value="1"/>
</dbReference>
<comment type="catalytic activity">
    <reaction evidence="7">
        <text>L-threonyl-[protein] + ATP = O-phospho-L-threonyl-[protein] + ADP + H(+)</text>
        <dbReference type="Rhea" id="RHEA:46608"/>
        <dbReference type="Rhea" id="RHEA-COMP:11060"/>
        <dbReference type="Rhea" id="RHEA-COMP:11605"/>
        <dbReference type="ChEBI" id="CHEBI:15378"/>
        <dbReference type="ChEBI" id="CHEBI:30013"/>
        <dbReference type="ChEBI" id="CHEBI:30616"/>
        <dbReference type="ChEBI" id="CHEBI:61977"/>
        <dbReference type="ChEBI" id="CHEBI:456216"/>
        <dbReference type="EC" id="2.7.11.1"/>
    </reaction>
</comment>
<dbReference type="Pfam" id="PF16095">
    <property type="entry name" value="COR-A"/>
    <property type="match status" value="1"/>
</dbReference>
<evidence type="ECO:0000256" key="4">
    <source>
        <dbReference type="ARBA" id="ARBA00022741"/>
    </source>
</evidence>
<feature type="region of interest" description="Disordered" evidence="9">
    <location>
        <begin position="939"/>
        <end position="966"/>
    </location>
</feature>
<dbReference type="InterPro" id="IPR020859">
    <property type="entry name" value="ROC"/>
</dbReference>
<feature type="domain" description="SAM" evidence="10">
    <location>
        <begin position="1201"/>
        <end position="1270"/>
    </location>
</feature>
<evidence type="ECO:0000259" key="11">
    <source>
        <dbReference type="PROSITE" id="PS51424"/>
    </source>
</evidence>
<keyword evidence="6" id="KW-0067">ATP-binding</keyword>
<dbReference type="InterPro" id="IPR027417">
    <property type="entry name" value="P-loop_NTPase"/>
</dbReference>
<dbReference type="Gene3D" id="1.10.150.50">
    <property type="entry name" value="Transcription Factor, Ets-1"/>
    <property type="match status" value="1"/>
</dbReference>
<feature type="domain" description="Roc" evidence="11">
    <location>
        <begin position="1"/>
        <end position="279"/>
    </location>
</feature>
<dbReference type="Pfam" id="PF00536">
    <property type="entry name" value="SAM_1"/>
    <property type="match status" value="1"/>
</dbReference>
<dbReference type="EC" id="2.7.11.1" evidence="1"/>
<dbReference type="SUPFAM" id="SSF52540">
    <property type="entry name" value="P-loop containing nucleoside triphosphate hydrolases"/>
    <property type="match status" value="1"/>
</dbReference>
<evidence type="ECO:0000256" key="6">
    <source>
        <dbReference type="ARBA" id="ARBA00022840"/>
    </source>
</evidence>
<evidence type="ECO:0000313" key="13">
    <source>
        <dbReference type="Proteomes" id="UP000241890"/>
    </source>
</evidence>
<dbReference type="InterPro" id="IPR001660">
    <property type="entry name" value="SAM"/>
</dbReference>
<evidence type="ECO:0000256" key="7">
    <source>
        <dbReference type="ARBA" id="ARBA00047899"/>
    </source>
</evidence>
<feature type="region of interest" description="Disordered" evidence="9">
    <location>
        <begin position="1049"/>
        <end position="1080"/>
    </location>
</feature>